<comment type="caution">
    <text evidence="1">The sequence shown here is derived from an EMBL/GenBank/DDBJ whole genome shotgun (WGS) entry which is preliminary data.</text>
</comment>
<gene>
    <name evidence="1" type="ORF">D3877_13935</name>
</gene>
<dbReference type="RefSeq" id="WP_119831380.1">
    <property type="nucleotide sequence ID" value="NZ_QYUL01000002.1"/>
</dbReference>
<keyword evidence="2" id="KW-1185">Reference proteome</keyword>
<dbReference type="EMBL" id="QYUL01000002">
    <property type="protein sequence ID" value="RJF81288.1"/>
    <property type="molecule type" value="Genomic_DNA"/>
</dbReference>
<reference evidence="1 2" key="1">
    <citation type="submission" date="2018-09" db="EMBL/GenBank/DDBJ databases">
        <authorList>
            <person name="Zhu H."/>
        </authorList>
    </citation>
    <scope>NUCLEOTIDE SEQUENCE [LARGE SCALE GENOMIC DNA]</scope>
    <source>
        <strain evidence="1 2">K2W22B-5</strain>
    </source>
</reference>
<protein>
    <submittedName>
        <fullName evidence="1">Uncharacterized protein</fullName>
    </submittedName>
</protein>
<evidence type="ECO:0000313" key="1">
    <source>
        <dbReference type="EMBL" id="RJF81288.1"/>
    </source>
</evidence>
<evidence type="ECO:0000313" key="2">
    <source>
        <dbReference type="Proteomes" id="UP000283458"/>
    </source>
</evidence>
<accession>A0A418VVV2</accession>
<proteinExistence type="predicted"/>
<organism evidence="1 2">
    <name type="scientific">Azospirillum cavernae</name>
    <dbReference type="NCBI Taxonomy" id="2320860"/>
    <lineage>
        <taxon>Bacteria</taxon>
        <taxon>Pseudomonadati</taxon>
        <taxon>Pseudomonadota</taxon>
        <taxon>Alphaproteobacteria</taxon>
        <taxon>Rhodospirillales</taxon>
        <taxon>Azospirillaceae</taxon>
        <taxon>Azospirillum</taxon>
    </lineage>
</organism>
<dbReference type="OrthoDB" id="7306834at2"/>
<sequence>MDTDLDTLAFATRLVSELGGSAIRLSHVHWVELTASDQPRAAAFWRDVLRSSERLLAQQGGHDAALAAIARADAIRVNRPIP</sequence>
<dbReference type="Proteomes" id="UP000283458">
    <property type="component" value="Unassembled WGS sequence"/>
</dbReference>
<dbReference type="AlphaFoldDB" id="A0A418VVV2"/>
<name>A0A418VVV2_9PROT</name>